<dbReference type="InterPro" id="IPR036635">
    <property type="entry name" value="MurB_C_sf"/>
</dbReference>
<keyword evidence="20" id="KW-1185">Reference proteome</keyword>
<dbReference type="PANTHER" id="PTHR21071">
    <property type="entry name" value="UDP-N-ACETYLENOLPYRUVOYLGLUCOSAMINE REDUCTASE"/>
    <property type="match status" value="1"/>
</dbReference>
<keyword evidence="8 17" id="KW-0285">Flavoprotein</keyword>
<evidence type="ECO:0000256" key="1">
    <source>
        <dbReference type="ARBA" id="ARBA00001974"/>
    </source>
</evidence>
<evidence type="ECO:0000256" key="4">
    <source>
        <dbReference type="ARBA" id="ARBA00004752"/>
    </source>
</evidence>
<dbReference type="GO" id="GO:0051301">
    <property type="term" value="P:cell division"/>
    <property type="evidence" value="ECO:0007669"/>
    <property type="project" value="UniProtKB-KW"/>
</dbReference>
<organism evidence="19 20">
    <name type="scientific">Catellatospora chokoriensis</name>
    <dbReference type="NCBI Taxonomy" id="310353"/>
    <lineage>
        <taxon>Bacteria</taxon>
        <taxon>Bacillati</taxon>
        <taxon>Actinomycetota</taxon>
        <taxon>Actinomycetes</taxon>
        <taxon>Micromonosporales</taxon>
        <taxon>Micromonosporaceae</taxon>
        <taxon>Catellatospora</taxon>
    </lineage>
</organism>
<dbReference type="InterPro" id="IPR011601">
    <property type="entry name" value="MurB_C"/>
</dbReference>
<evidence type="ECO:0000256" key="9">
    <source>
        <dbReference type="ARBA" id="ARBA00022827"/>
    </source>
</evidence>
<keyword evidence="10 17" id="KW-0521">NADP</keyword>
<evidence type="ECO:0000256" key="17">
    <source>
        <dbReference type="HAMAP-Rule" id="MF_00037"/>
    </source>
</evidence>
<feature type="active site" description="Proton donor" evidence="17">
    <location>
        <position position="234"/>
    </location>
</feature>
<dbReference type="PROSITE" id="PS51387">
    <property type="entry name" value="FAD_PCMH"/>
    <property type="match status" value="1"/>
</dbReference>
<evidence type="ECO:0000256" key="7">
    <source>
        <dbReference type="ARBA" id="ARBA00022618"/>
    </source>
</evidence>
<dbReference type="EC" id="1.3.1.98" evidence="17"/>
<name>A0A8J3NNH8_9ACTN</name>
<reference evidence="19 20" key="1">
    <citation type="submission" date="2021-01" db="EMBL/GenBank/DDBJ databases">
        <title>Whole genome shotgun sequence of Catellatospora chokoriensis NBRC 107358.</title>
        <authorList>
            <person name="Komaki H."/>
            <person name="Tamura T."/>
        </authorList>
    </citation>
    <scope>NUCLEOTIDE SEQUENCE [LARGE SCALE GENOMIC DNA]</scope>
    <source>
        <strain evidence="19 20">NBRC 107358</strain>
    </source>
</reference>
<dbReference type="SUPFAM" id="SSF56176">
    <property type="entry name" value="FAD-binding/transporter-associated domain-like"/>
    <property type="match status" value="1"/>
</dbReference>
<accession>A0A8J3NNH8</accession>
<dbReference type="Proteomes" id="UP000619293">
    <property type="component" value="Unassembled WGS sequence"/>
</dbReference>
<keyword evidence="15 17" id="KW-0961">Cell wall biogenesis/degradation</keyword>
<evidence type="ECO:0000256" key="12">
    <source>
        <dbReference type="ARBA" id="ARBA00022984"/>
    </source>
</evidence>
<keyword evidence="14 17" id="KW-0131">Cell cycle</keyword>
<evidence type="ECO:0000256" key="13">
    <source>
        <dbReference type="ARBA" id="ARBA00023002"/>
    </source>
</evidence>
<dbReference type="HAMAP" id="MF_00037">
    <property type="entry name" value="MurB"/>
    <property type="match status" value="1"/>
</dbReference>
<dbReference type="GO" id="GO:0008762">
    <property type="term" value="F:UDP-N-acetylmuramate dehydrogenase activity"/>
    <property type="evidence" value="ECO:0007669"/>
    <property type="project" value="UniProtKB-UniRule"/>
</dbReference>
<keyword evidence="11 17" id="KW-0133">Cell shape</keyword>
<comment type="caution">
    <text evidence="19">The sequence shown here is derived from an EMBL/GenBank/DDBJ whole genome shotgun (WGS) entry which is preliminary data.</text>
</comment>
<dbReference type="NCBIfam" id="TIGR00179">
    <property type="entry name" value="murB"/>
    <property type="match status" value="1"/>
</dbReference>
<evidence type="ECO:0000256" key="15">
    <source>
        <dbReference type="ARBA" id="ARBA00023316"/>
    </source>
</evidence>
<feature type="active site" evidence="17">
    <location>
        <position position="329"/>
    </location>
</feature>
<dbReference type="Gene3D" id="3.30.43.10">
    <property type="entry name" value="Uridine Diphospho-n-acetylenolpyruvylglucosamine Reductase, domain 2"/>
    <property type="match status" value="1"/>
</dbReference>
<dbReference type="InterPro" id="IPR016169">
    <property type="entry name" value="FAD-bd_PCMH_sub2"/>
</dbReference>
<dbReference type="InterPro" id="IPR036318">
    <property type="entry name" value="FAD-bd_PCMH-like_sf"/>
</dbReference>
<feature type="domain" description="FAD-binding PCMH-type" evidence="18">
    <location>
        <begin position="12"/>
        <end position="192"/>
    </location>
</feature>
<dbReference type="Gene3D" id="3.90.78.10">
    <property type="entry name" value="UDP-N-acetylenolpyruvoylglucosamine reductase, C-terminal domain"/>
    <property type="match status" value="1"/>
</dbReference>
<comment type="pathway">
    <text evidence="4 17">Cell wall biogenesis; peptidoglycan biosynthesis.</text>
</comment>
<dbReference type="AlphaFoldDB" id="A0A8J3NNH8"/>
<evidence type="ECO:0000256" key="6">
    <source>
        <dbReference type="ARBA" id="ARBA00022490"/>
    </source>
</evidence>
<dbReference type="InterPro" id="IPR016167">
    <property type="entry name" value="FAD-bd_PCMH_sub1"/>
</dbReference>
<keyword evidence="7 17" id="KW-0132">Cell division</keyword>
<evidence type="ECO:0000256" key="14">
    <source>
        <dbReference type="ARBA" id="ARBA00023306"/>
    </source>
</evidence>
<dbReference type="UniPathway" id="UPA00219"/>
<dbReference type="SUPFAM" id="SSF56194">
    <property type="entry name" value="Uridine diphospho-N-Acetylenolpyruvylglucosamine reductase, MurB, C-terminal domain"/>
    <property type="match status" value="1"/>
</dbReference>
<comment type="catalytic activity">
    <reaction evidence="16 17">
        <text>UDP-N-acetyl-alpha-D-muramate + NADP(+) = UDP-N-acetyl-3-O-(1-carboxyvinyl)-alpha-D-glucosamine + NADPH + H(+)</text>
        <dbReference type="Rhea" id="RHEA:12248"/>
        <dbReference type="ChEBI" id="CHEBI:15378"/>
        <dbReference type="ChEBI" id="CHEBI:57783"/>
        <dbReference type="ChEBI" id="CHEBI:58349"/>
        <dbReference type="ChEBI" id="CHEBI:68483"/>
        <dbReference type="ChEBI" id="CHEBI:70757"/>
        <dbReference type="EC" id="1.3.1.98"/>
    </reaction>
</comment>
<evidence type="ECO:0000313" key="20">
    <source>
        <dbReference type="Proteomes" id="UP000619293"/>
    </source>
</evidence>
<dbReference type="EMBL" id="BONG01000002">
    <property type="protein sequence ID" value="GIF87192.1"/>
    <property type="molecule type" value="Genomic_DNA"/>
</dbReference>
<dbReference type="InterPro" id="IPR003170">
    <property type="entry name" value="MurB"/>
</dbReference>
<evidence type="ECO:0000256" key="11">
    <source>
        <dbReference type="ARBA" id="ARBA00022960"/>
    </source>
</evidence>
<sequence length="337" mass="35858">MTITFAELTTMRVGGPVGRLEVARSTPHAIELLRDADRTGEPLLVMGGGSNLVVGDVGWDGTVVRMESAELAIDGELVTAAAGVEWEHLVRTVLAEGLAGVEALSGIPGSVGGTPVQNVGAYGTLTSDVLESLSVYDRTTGEVERWTPERCGFGSHRQSVFKHSDRWVVLDVTYRLRRGGQSAPVTFPAVAERLSIEVGGTAAPADVREAVLEQRRARKMVLDPADHDTWSVGSFFLNPVLAEVPERARACPSQPDAKGTKLHAAWLIQHAGFGPGYGTEWGNGAVALSTRHTLALTNRGGATTADVLKFAAHIRDGVQAMFDVALTPECHLVNCSF</sequence>
<comment type="similarity">
    <text evidence="5 17">Belongs to the MurB family.</text>
</comment>
<keyword evidence="13 17" id="KW-0560">Oxidoreductase</keyword>
<dbReference type="Pfam" id="PF01565">
    <property type="entry name" value="FAD_binding_4"/>
    <property type="match status" value="1"/>
</dbReference>
<dbReference type="Gene3D" id="3.30.465.10">
    <property type="match status" value="1"/>
</dbReference>
<dbReference type="NCBIfam" id="NF010478">
    <property type="entry name" value="PRK13903.1"/>
    <property type="match status" value="1"/>
</dbReference>
<keyword evidence="12 17" id="KW-0573">Peptidoglycan synthesis</keyword>
<dbReference type="GO" id="GO:0071555">
    <property type="term" value="P:cell wall organization"/>
    <property type="evidence" value="ECO:0007669"/>
    <property type="project" value="UniProtKB-KW"/>
</dbReference>
<evidence type="ECO:0000256" key="16">
    <source>
        <dbReference type="ARBA" id="ARBA00048914"/>
    </source>
</evidence>
<evidence type="ECO:0000313" key="19">
    <source>
        <dbReference type="EMBL" id="GIF87192.1"/>
    </source>
</evidence>
<comment type="subcellular location">
    <subcellularLocation>
        <location evidence="3 17">Cytoplasm</location>
    </subcellularLocation>
</comment>
<comment type="function">
    <text evidence="2 17">Cell wall formation.</text>
</comment>
<dbReference type="GO" id="GO:0008360">
    <property type="term" value="P:regulation of cell shape"/>
    <property type="evidence" value="ECO:0007669"/>
    <property type="project" value="UniProtKB-KW"/>
</dbReference>
<evidence type="ECO:0000256" key="2">
    <source>
        <dbReference type="ARBA" id="ARBA00003921"/>
    </source>
</evidence>
<evidence type="ECO:0000256" key="8">
    <source>
        <dbReference type="ARBA" id="ARBA00022630"/>
    </source>
</evidence>
<dbReference type="Pfam" id="PF02873">
    <property type="entry name" value="MurB_C"/>
    <property type="match status" value="1"/>
</dbReference>
<comment type="caution">
    <text evidence="17">Lacks conserved residue(s) required for the propagation of feature annotation.</text>
</comment>
<evidence type="ECO:0000256" key="5">
    <source>
        <dbReference type="ARBA" id="ARBA00010485"/>
    </source>
</evidence>
<comment type="cofactor">
    <cofactor evidence="1 17">
        <name>FAD</name>
        <dbReference type="ChEBI" id="CHEBI:57692"/>
    </cofactor>
</comment>
<gene>
    <name evidence="19" type="primary">murB_1</name>
    <name evidence="17" type="synonym">murB</name>
    <name evidence="19" type="ORF">Cch02nite_06360</name>
</gene>
<dbReference type="PANTHER" id="PTHR21071:SF4">
    <property type="entry name" value="UDP-N-ACETYLENOLPYRUVOYLGLUCOSAMINE REDUCTASE"/>
    <property type="match status" value="1"/>
</dbReference>
<dbReference type="InterPro" id="IPR016166">
    <property type="entry name" value="FAD-bd_PCMH"/>
</dbReference>
<dbReference type="GO" id="GO:0071949">
    <property type="term" value="F:FAD binding"/>
    <property type="evidence" value="ECO:0007669"/>
    <property type="project" value="InterPro"/>
</dbReference>
<dbReference type="GO" id="GO:0005829">
    <property type="term" value="C:cytosol"/>
    <property type="evidence" value="ECO:0007669"/>
    <property type="project" value="TreeGrafter"/>
</dbReference>
<dbReference type="RefSeq" id="WP_191841733.1">
    <property type="nucleotide sequence ID" value="NZ_BAAALB010000015.1"/>
</dbReference>
<keyword evidence="6 17" id="KW-0963">Cytoplasm</keyword>
<proteinExistence type="inferred from homology"/>
<dbReference type="GO" id="GO:0009252">
    <property type="term" value="P:peptidoglycan biosynthetic process"/>
    <property type="evidence" value="ECO:0007669"/>
    <property type="project" value="UniProtKB-UniRule"/>
</dbReference>
<dbReference type="InterPro" id="IPR006094">
    <property type="entry name" value="Oxid_FAD_bind_N"/>
</dbReference>
<evidence type="ECO:0000256" key="3">
    <source>
        <dbReference type="ARBA" id="ARBA00004496"/>
    </source>
</evidence>
<keyword evidence="9 17" id="KW-0274">FAD</keyword>
<protein>
    <recommendedName>
        <fullName evidence="17">UDP-N-acetylenolpyruvoylglucosamine reductase</fullName>
        <ecNumber evidence="17">1.3.1.98</ecNumber>
    </recommendedName>
    <alternativeName>
        <fullName evidence="17">UDP-N-acetylmuramate dehydrogenase</fullName>
    </alternativeName>
</protein>
<evidence type="ECO:0000259" key="18">
    <source>
        <dbReference type="PROSITE" id="PS51387"/>
    </source>
</evidence>
<evidence type="ECO:0000256" key="10">
    <source>
        <dbReference type="ARBA" id="ARBA00022857"/>
    </source>
</evidence>